<reference evidence="3" key="1">
    <citation type="submission" date="2021-08" db="EMBL/GenBank/DDBJ databases">
        <title>Genome of a novel bacterium of the phylum Verrucomicrobia, Oleiharenicola sp. KSB-15.</title>
        <authorList>
            <person name="Chung J.-H."/>
            <person name="Ahn J.-H."/>
            <person name="Yoon Y."/>
            <person name="Kim D.-Y."/>
            <person name="An S.-H."/>
            <person name="Park I."/>
            <person name="Yeon J."/>
        </authorList>
    </citation>
    <scope>NUCLEOTIDE SEQUENCE</scope>
    <source>
        <strain evidence="3">KSB-15</strain>
    </source>
</reference>
<dbReference type="AlphaFoldDB" id="A0A8F9TY98"/>
<sequence length="159" mass="17953">MSQIAMFKESPVGHWRIIWPVALALTVVFASAHAVPPEVAPLMIFAHGDKVVHFFVFGLLATLIVRLRLVQRNRSAAVLIAVGLTSLFGVSDELHQAFTPGRSCDVFDWMTDTSGALVAAWCYLSWTDYRRLLEWRLIRSEKAKVRIEMMRSRVPTLAE</sequence>
<keyword evidence="1" id="KW-0812">Transmembrane</keyword>
<keyword evidence="4" id="KW-1185">Reference proteome</keyword>
<evidence type="ECO:0000313" key="4">
    <source>
        <dbReference type="Proteomes" id="UP000825051"/>
    </source>
</evidence>
<dbReference type="PANTHER" id="PTHR28008:SF1">
    <property type="entry name" value="DOMAIN PROTEIN, PUTATIVE (AFU_ORTHOLOGUE AFUA_3G10980)-RELATED"/>
    <property type="match status" value="1"/>
</dbReference>
<accession>A0A8F9TY98</accession>
<proteinExistence type="predicted"/>
<dbReference type="EMBL" id="CP080507">
    <property type="protein sequence ID" value="QYM80360.1"/>
    <property type="molecule type" value="Genomic_DNA"/>
</dbReference>
<name>A0A8F9TY98_9BACT</name>
<feature type="transmembrane region" description="Helical" evidence="1">
    <location>
        <begin position="50"/>
        <end position="69"/>
    </location>
</feature>
<dbReference type="Proteomes" id="UP000825051">
    <property type="component" value="Chromosome"/>
</dbReference>
<dbReference type="KEGG" id="ole:K0B96_07055"/>
<evidence type="ECO:0000313" key="3">
    <source>
        <dbReference type="EMBL" id="QYM80360.1"/>
    </source>
</evidence>
<evidence type="ECO:0000256" key="1">
    <source>
        <dbReference type="SAM" id="Phobius"/>
    </source>
</evidence>
<keyword evidence="1" id="KW-1133">Transmembrane helix</keyword>
<dbReference type="InterPro" id="IPR006976">
    <property type="entry name" value="VanZ-like"/>
</dbReference>
<keyword evidence="1" id="KW-0472">Membrane</keyword>
<evidence type="ECO:0000259" key="2">
    <source>
        <dbReference type="Pfam" id="PF04892"/>
    </source>
</evidence>
<feature type="domain" description="VanZ-like" evidence="2">
    <location>
        <begin position="30"/>
        <end position="124"/>
    </location>
</feature>
<dbReference type="NCBIfam" id="NF037970">
    <property type="entry name" value="vanZ_1"/>
    <property type="match status" value="1"/>
</dbReference>
<dbReference type="PANTHER" id="PTHR28008">
    <property type="entry name" value="DOMAIN PROTEIN, PUTATIVE (AFU_ORTHOLOGUE AFUA_3G10980)-RELATED"/>
    <property type="match status" value="1"/>
</dbReference>
<organism evidence="3 4">
    <name type="scientific">Horticoccus luteus</name>
    <dbReference type="NCBI Taxonomy" id="2862869"/>
    <lineage>
        <taxon>Bacteria</taxon>
        <taxon>Pseudomonadati</taxon>
        <taxon>Verrucomicrobiota</taxon>
        <taxon>Opitutia</taxon>
        <taxon>Opitutales</taxon>
        <taxon>Opitutaceae</taxon>
        <taxon>Horticoccus</taxon>
    </lineage>
</organism>
<protein>
    <submittedName>
        <fullName evidence="3">VanZ family protein</fullName>
    </submittedName>
</protein>
<gene>
    <name evidence="3" type="ORF">K0B96_07055</name>
</gene>
<dbReference type="RefSeq" id="WP_220165432.1">
    <property type="nucleotide sequence ID" value="NZ_CP080507.1"/>
</dbReference>
<dbReference type="Pfam" id="PF04892">
    <property type="entry name" value="VanZ"/>
    <property type="match status" value="1"/>
</dbReference>